<accession>A0A7S3AEW8</accession>
<evidence type="ECO:0000313" key="1">
    <source>
        <dbReference type="EMBL" id="CAE0102629.1"/>
    </source>
</evidence>
<name>A0A7S3AEW8_9EUKA</name>
<dbReference type="EMBL" id="HBHX01006043">
    <property type="protein sequence ID" value="CAE0102629.1"/>
    <property type="molecule type" value="Transcribed_RNA"/>
</dbReference>
<organism evidence="1">
    <name type="scientific">Haptolina ericina</name>
    <dbReference type="NCBI Taxonomy" id="156174"/>
    <lineage>
        <taxon>Eukaryota</taxon>
        <taxon>Haptista</taxon>
        <taxon>Haptophyta</taxon>
        <taxon>Prymnesiophyceae</taxon>
        <taxon>Prymnesiales</taxon>
        <taxon>Prymnesiaceae</taxon>
        <taxon>Haptolina</taxon>
    </lineage>
</organism>
<protein>
    <submittedName>
        <fullName evidence="1">Uncharacterized protein</fullName>
    </submittedName>
</protein>
<proteinExistence type="predicted"/>
<dbReference type="AlphaFoldDB" id="A0A7S3AEW8"/>
<sequence length="302" mass="33105">MNKTPWSFLGDLLPTDLVTETTKSVSSYLSDELCPPDVEGALCSTHWLPIEHLPQHTLEASVVAVGETIIRLASVQDVVGFEWWLQEQWPGDLPKELHTDADVSIGSSQASVRYPLMSSVLYLSETGGPTAVFDQRSVGGVLEPISPSAVALAFPRPGSLLMFDGSLLHCVLHPPSLLATMPTEMKPRRTLLVNLWARKPEGATHVPLEMPAPAPAWDGLRERLHGVRPGLGLAERSPMMPQVRTHLTLEIRVPVTHAEDAESWAAQRMPGHLVDRMAEARGEPVMPKLVVIRYGCLEGIEH</sequence>
<reference evidence="1" key="1">
    <citation type="submission" date="2021-01" db="EMBL/GenBank/DDBJ databases">
        <authorList>
            <person name="Corre E."/>
            <person name="Pelletier E."/>
            <person name="Niang G."/>
            <person name="Scheremetjew M."/>
            <person name="Finn R."/>
            <person name="Kale V."/>
            <person name="Holt S."/>
            <person name="Cochrane G."/>
            <person name="Meng A."/>
            <person name="Brown T."/>
            <person name="Cohen L."/>
        </authorList>
    </citation>
    <scope>NUCLEOTIDE SEQUENCE</scope>
    <source>
        <strain evidence="1">CCMP281</strain>
    </source>
</reference>
<gene>
    <name evidence="1" type="ORF">HERI1096_LOCUS3287</name>
</gene>